<dbReference type="OrthoDB" id="7458135at2759"/>
<gene>
    <name evidence="3" type="ORF">AWZ03_003572</name>
</gene>
<feature type="region of interest" description="Disordered" evidence="1">
    <location>
        <begin position="266"/>
        <end position="297"/>
    </location>
</feature>
<keyword evidence="4" id="KW-1185">Reference proteome</keyword>
<reference evidence="3 4" key="1">
    <citation type="journal article" date="2019" name="J. Hered.">
        <title>An Improved Genome Assembly for Drosophila navojoa, the Basal Species in the mojavensis Cluster.</title>
        <authorList>
            <person name="Vanderlinde T."/>
            <person name="Dupim E.G."/>
            <person name="Nazario-Yepiz N.O."/>
            <person name="Carvalho A.B."/>
        </authorList>
    </citation>
    <scope>NUCLEOTIDE SEQUENCE [LARGE SCALE GENOMIC DNA]</scope>
    <source>
        <strain evidence="3">Navoj_Jal97</strain>
        <tissue evidence="3">Whole organism</tissue>
    </source>
</reference>
<dbReference type="EMBL" id="LSRL02000018">
    <property type="protein sequence ID" value="TDG50062.1"/>
    <property type="molecule type" value="Genomic_DNA"/>
</dbReference>
<feature type="chain" id="PRO_5019798998" evidence="2">
    <location>
        <begin position="19"/>
        <end position="481"/>
    </location>
</feature>
<feature type="compositionally biased region" description="Polar residues" evidence="1">
    <location>
        <begin position="273"/>
        <end position="288"/>
    </location>
</feature>
<dbReference type="STRING" id="7232.A0A484BPB7"/>
<dbReference type="OMA" id="IDNETGC"/>
<comment type="caution">
    <text evidence="3">The sequence shown here is derived from an EMBL/GenBank/DDBJ whole genome shotgun (WGS) entry which is preliminary data.</text>
</comment>
<evidence type="ECO:0000313" key="4">
    <source>
        <dbReference type="Proteomes" id="UP000295192"/>
    </source>
</evidence>
<feature type="region of interest" description="Disordered" evidence="1">
    <location>
        <begin position="381"/>
        <end position="481"/>
    </location>
</feature>
<feature type="compositionally biased region" description="Low complexity" evidence="1">
    <location>
        <begin position="138"/>
        <end position="158"/>
    </location>
</feature>
<feature type="compositionally biased region" description="Basic and acidic residues" evidence="1">
    <location>
        <begin position="390"/>
        <end position="410"/>
    </location>
</feature>
<keyword evidence="2" id="KW-0732">Signal</keyword>
<feature type="signal peptide" evidence="2">
    <location>
        <begin position="1"/>
        <end position="18"/>
    </location>
</feature>
<dbReference type="PANTHER" id="PTHR24411">
    <property type="entry name" value="NUCLEAR FACTOR ERYTHROID 2-RELATED FACTOR"/>
    <property type="match status" value="1"/>
</dbReference>
<evidence type="ECO:0000256" key="1">
    <source>
        <dbReference type="SAM" id="MobiDB-lite"/>
    </source>
</evidence>
<dbReference type="GO" id="GO:0000978">
    <property type="term" value="F:RNA polymerase II cis-regulatory region sequence-specific DNA binding"/>
    <property type="evidence" value="ECO:0007669"/>
    <property type="project" value="InterPro"/>
</dbReference>
<proteinExistence type="predicted"/>
<accession>A0A484BPB7</accession>
<feature type="region of interest" description="Disordered" evidence="1">
    <location>
        <begin position="138"/>
        <end position="162"/>
    </location>
</feature>
<evidence type="ECO:0000313" key="3">
    <source>
        <dbReference type="EMBL" id="TDG50062.1"/>
    </source>
</evidence>
<dbReference type="GO" id="GO:0005634">
    <property type="term" value="C:nucleus"/>
    <property type="evidence" value="ECO:0007669"/>
    <property type="project" value="TreeGrafter"/>
</dbReference>
<dbReference type="PANTHER" id="PTHR24411:SF55">
    <property type="entry name" value="SEGMENTATION PROTEIN CAP'N'COLLAR"/>
    <property type="match status" value="1"/>
</dbReference>
<dbReference type="GO" id="GO:0000981">
    <property type="term" value="F:DNA-binding transcription factor activity, RNA polymerase II-specific"/>
    <property type="evidence" value="ECO:0007669"/>
    <property type="project" value="TreeGrafter"/>
</dbReference>
<organism evidence="3 4">
    <name type="scientific">Drosophila navojoa</name>
    <name type="common">Fruit fly</name>
    <dbReference type="NCBI Taxonomy" id="7232"/>
    <lineage>
        <taxon>Eukaryota</taxon>
        <taxon>Metazoa</taxon>
        <taxon>Ecdysozoa</taxon>
        <taxon>Arthropoda</taxon>
        <taxon>Hexapoda</taxon>
        <taxon>Insecta</taxon>
        <taxon>Pterygota</taxon>
        <taxon>Neoptera</taxon>
        <taxon>Endopterygota</taxon>
        <taxon>Diptera</taxon>
        <taxon>Brachycera</taxon>
        <taxon>Muscomorpha</taxon>
        <taxon>Ephydroidea</taxon>
        <taxon>Drosophilidae</taxon>
        <taxon>Drosophila</taxon>
    </lineage>
</organism>
<dbReference type="AlphaFoldDB" id="A0A484BPB7"/>
<dbReference type="InterPro" id="IPR047167">
    <property type="entry name" value="NFE2-like"/>
</dbReference>
<sequence>MISNKKAYAMKMLHLALALSLLHVDTDYTLLQQRLLRRWDSQLELSHGEGWELEMLRTVPMIETQQPYGNRKGMMPLLEDLLQLDQHHPHRQVGGGDGSGGEYKLPTGRFNASTFVMNLHNTTGNSSVQTAALQDLQSSAGNGANSGSSSSSSGAANTPGGGAGAAALGEIHINTTSNMRGQNAMAASPELDIFMSPDLLQDQRSIWEQNLADLHDYGDLPYSSPYAHLPLKDGQQQPHNNSQLDLNLAAFLHGYAGGANALGQHASDAPSALNDSTPHPSNSGSLTVQHFGPDADDDDEDDLLLSRLFIEDNSDSESAVGVANACEVEGLTSEEDSFGVVNEVEVVEEESEIAEVLYKQDVDLGFSLDQEKIINASYASGNSAAKQRAYKADGEKDKADDNDKNASDNDHDNDDDDIEKLKALEDLQQNEPSIEEKKLPDDLDELSNEWNGIPFTIDNETGCQSHHHQQQQQPHHQQHSI</sequence>
<protein>
    <submittedName>
        <fullName evidence="3">Uncharacterized protein</fullName>
    </submittedName>
</protein>
<name>A0A484BPB7_DRONA</name>
<evidence type="ECO:0000256" key="2">
    <source>
        <dbReference type="SAM" id="SignalP"/>
    </source>
</evidence>
<dbReference type="Proteomes" id="UP000295192">
    <property type="component" value="Unassembled WGS sequence"/>
</dbReference>